<evidence type="ECO:0000313" key="2">
    <source>
        <dbReference type="EMBL" id="MBC2607688.1"/>
    </source>
</evidence>
<dbReference type="Proteomes" id="UP000526501">
    <property type="component" value="Unassembled WGS sequence"/>
</dbReference>
<comment type="caution">
    <text evidence="2">The sequence shown here is derived from an EMBL/GenBank/DDBJ whole genome shotgun (WGS) entry which is preliminary data.</text>
</comment>
<gene>
    <name evidence="2" type="ORF">H5P27_16670</name>
</gene>
<reference evidence="2 3" key="1">
    <citation type="submission" date="2020-07" db="EMBL/GenBank/DDBJ databases">
        <authorList>
            <person name="Feng X."/>
        </authorList>
    </citation>
    <scope>NUCLEOTIDE SEQUENCE [LARGE SCALE GENOMIC DNA]</scope>
    <source>
        <strain evidence="2 3">JCM23202</strain>
    </source>
</reference>
<proteinExistence type="predicted"/>
<keyword evidence="3" id="KW-1185">Reference proteome</keyword>
<name>A0A7X1B8M7_9BACT</name>
<sequence>MKRSRISKFTTLFVALAFAAIAASSVHAAEKVTINATLIIGSNDGGGVDAPLRQYEKNLKRVLPFDTFKRQGGGRASIYVPGRGSIGLGGGQNVGVSAESAGEGRYRISAQWKRGNQTMVNTTVVASKNRPTVLVGGGQYILILIAN</sequence>
<dbReference type="EMBL" id="JACHVC010000013">
    <property type="protein sequence ID" value="MBC2607688.1"/>
    <property type="molecule type" value="Genomic_DNA"/>
</dbReference>
<dbReference type="AlphaFoldDB" id="A0A7X1B8M7"/>
<protein>
    <submittedName>
        <fullName evidence="2">Uncharacterized protein</fullName>
    </submittedName>
</protein>
<dbReference type="RefSeq" id="WP_185661559.1">
    <property type="nucleotide sequence ID" value="NZ_CAWPOO010000013.1"/>
</dbReference>
<keyword evidence="1" id="KW-0732">Signal</keyword>
<evidence type="ECO:0000256" key="1">
    <source>
        <dbReference type="SAM" id="SignalP"/>
    </source>
</evidence>
<accession>A0A7X1B8M7</accession>
<feature type="signal peptide" evidence="1">
    <location>
        <begin position="1"/>
        <end position="28"/>
    </location>
</feature>
<evidence type="ECO:0000313" key="3">
    <source>
        <dbReference type="Proteomes" id="UP000526501"/>
    </source>
</evidence>
<feature type="chain" id="PRO_5031518293" evidence="1">
    <location>
        <begin position="29"/>
        <end position="147"/>
    </location>
</feature>
<organism evidence="2 3">
    <name type="scientific">Pelagicoccus albus</name>
    <dbReference type="NCBI Taxonomy" id="415222"/>
    <lineage>
        <taxon>Bacteria</taxon>
        <taxon>Pseudomonadati</taxon>
        <taxon>Verrucomicrobiota</taxon>
        <taxon>Opitutia</taxon>
        <taxon>Puniceicoccales</taxon>
        <taxon>Pelagicoccaceae</taxon>
        <taxon>Pelagicoccus</taxon>
    </lineage>
</organism>